<evidence type="ECO:0000313" key="5">
    <source>
        <dbReference type="EMBL" id="GER71419.1"/>
    </source>
</evidence>
<dbReference type="InterPro" id="IPR016694">
    <property type="entry name" value="UCP017292"/>
</dbReference>
<dbReference type="Pfam" id="PF05495">
    <property type="entry name" value="zf-CHY"/>
    <property type="match status" value="1"/>
</dbReference>
<evidence type="ECO:0000256" key="1">
    <source>
        <dbReference type="ARBA" id="ARBA00022723"/>
    </source>
</evidence>
<organism evidence="5 6">
    <name type="scientific">Weizmannia acidilactici</name>
    <dbReference type="NCBI Taxonomy" id="2607726"/>
    <lineage>
        <taxon>Bacteria</taxon>
        <taxon>Bacillati</taxon>
        <taxon>Bacillota</taxon>
        <taxon>Bacilli</taxon>
        <taxon>Bacillales</taxon>
        <taxon>Bacillaceae</taxon>
        <taxon>Heyndrickxia</taxon>
    </lineage>
</organism>
<dbReference type="Proteomes" id="UP000391919">
    <property type="component" value="Unassembled WGS sequence"/>
</dbReference>
<dbReference type="GO" id="GO:0045041">
    <property type="term" value="P:protein import into mitochondrial intermembrane space"/>
    <property type="evidence" value="ECO:0007669"/>
    <property type="project" value="TreeGrafter"/>
</dbReference>
<comment type="caution">
    <text evidence="5">The sequence shown here is derived from an EMBL/GenBank/DDBJ whole genome shotgun (WGS) entry which is preliminary data.</text>
</comment>
<dbReference type="PANTHER" id="PTHR28082:SF1">
    <property type="entry name" value="HELPER OF TIM PROTEIN 13"/>
    <property type="match status" value="1"/>
</dbReference>
<dbReference type="PROSITE" id="PS51266">
    <property type="entry name" value="ZF_CHY"/>
    <property type="match status" value="1"/>
</dbReference>
<name>A0A5J4JJK6_9BACI</name>
<accession>A0A5J4JJK6</accession>
<evidence type="ECO:0000256" key="3">
    <source>
        <dbReference type="ARBA" id="ARBA00022833"/>
    </source>
</evidence>
<proteinExistence type="predicted"/>
<evidence type="ECO:0000259" key="4">
    <source>
        <dbReference type="PROSITE" id="PS51266"/>
    </source>
</evidence>
<evidence type="ECO:0000256" key="2">
    <source>
        <dbReference type="ARBA" id="ARBA00022771"/>
    </source>
</evidence>
<keyword evidence="3" id="KW-0862">Zinc</keyword>
<dbReference type="InterPro" id="IPR052604">
    <property type="entry name" value="Mito_Tim_assembly_helper"/>
</dbReference>
<dbReference type="InterPro" id="IPR008913">
    <property type="entry name" value="Znf_CHY"/>
</dbReference>
<dbReference type="RefSeq" id="WP_151681600.1">
    <property type="nucleotide sequence ID" value="NZ_BKZQ01000048.1"/>
</dbReference>
<reference evidence="5 6" key="1">
    <citation type="submission" date="2019-09" db="EMBL/GenBank/DDBJ databases">
        <title>Draft genome sequence of Bacillus sp. JC-7.</title>
        <authorList>
            <person name="Tanaka N."/>
            <person name="Shiwa Y."/>
            <person name="Fujita N."/>
            <person name="Tanasupawat S."/>
        </authorList>
    </citation>
    <scope>NUCLEOTIDE SEQUENCE [LARGE SCALE GENOMIC DNA]</scope>
    <source>
        <strain evidence="5 6">JC-7</strain>
    </source>
</reference>
<dbReference type="PIRSF" id="PIRSF017292">
    <property type="entry name" value="UCP017292_Znf_CHY"/>
    <property type="match status" value="1"/>
</dbReference>
<dbReference type="SUPFAM" id="SSF161219">
    <property type="entry name" value="CHY zinc finger-like"/>
    <property type="match status" value="1"/>
</dbReference>
<keyword evidence="6" id="KW-1185">Reference proteome</keyword>
<feature type="domain" description="CHY-type" evidence="4">
    <location>
        <begin position="12"/>
        <end position="93"/>
    </location>
</feature>
<evidence type="ECO:0000313" key="6">
    <source>
        <dbReference type="Proteomes" id="UP000391919"/>
    </source>
</evidence>
<dbReference type="EMBL" id="BKZQ01000048">
    <property type="protein sequence ID" value="GER71419.1"/>
    <property type="molecule type" value="Genomic_DNA"/>
</dbReference>
<gene>
    <name evidence="5" type="ORF">BpJC7_27220</name>
</gene>
<dbReference type="GO" id="GO:0008270">
    <property type="term" value="F:zinc ion binding"/>
    <property type="evidence" value="ECO:0007669"/>
    <property type="project" value="UniProtKB-KW"/>
</dbReference>
<dbReference type="PANTHER" id="PTHR28082">
    <property type="entry name" value="ZINC FINGER PROTEIN"/>
    <property type="match status" value="1"/>
</dbReference>
<dbReference type="InterPro" id="IPR037274">
    <property type="entry name" value="Znf_CHY_sf"/>
</dbReference>
<keyword evidence="2" id="KW-0863">Zinc-finger</keyword>
<keyword evidence="1" id="KW-0479">Metal-binding</keyword>
<protein>
    <recommendedName>
        <fullName evidence="4">CHY-type domain-containing protein</fullName>
    </recommendedName>
</protein>
<sequence>MHINGITVRGVDVDAQTRCRHYHTEKDIIAIKFRCCNTYYPCYQCHEALADHPIEVWKKEEFEEKAILCGNCATELSIHEYLACRSVCPHCGAHFNPGCADHYALYFER</sequence>
<dbReference type="AlphaFoldDB" id="A0A5J4JJK6"/>